<dbReference type="EMBL" id="KZ992449">
    <property type="protein sequence ID" value="RKP10526.1"/>
    <property type="molecule type" value="Genomic_DNA"/>
</dbReference>
<organism evidence="2 3">
    <name type="scientific">Thamnocephalis sphaerospora</name>
    <dbReference type="NCBI Taxonomy" id="78915"/>
    <lineage>
        <taxon>Eukaryota</taxon>
        <taxon>Fungi</taxon>
        <taxon>Fungi incertae sedis</taxon>
        <taxon>Zoopagomycota</taxon>
        <taxon>Zoopagomycotina</taxon>
        <taxon>Zoopagomycetes</taxon>
        <taxon>Zoopagales</taxon>
        <taxon>Sigmoideomycetaceae</taxon>
        <taxon>Thamnocephalis</taxon>
    </lineage>
</organism>
<evidence type="ECO:0000313" key="3">
    <source>
        <dbReference type="Proteomes" id="UP000271241"/>
    </source>
</evidence>
<dbReference type="AlphaFoldDB" id="A0A4P9XW45"/>
<sequence>MAAKAGSELFADEVARLESKIATIFASFPLKKGAFKGQTSGAAGADVALPQVEPEFLQQVKAVRTGFAQLHTVLKERTDWLVSGPATEACSALDRVYDCLVQSRGWVIARVLAGDMLREQLKALEKFIIPAIDSICILLWFGGTLDTAIRIAGNDAGADMRTLCTLLQWQQYRLLLQNLSEFSAEVRAQLISATAGTTIDAENGGDSQQGHSTATTSTTGPQSVLRGFVHMLEACEYLAVWQTSDELASSIMFSGGDLRWQLAKAFAFLPLQLSSSEYAIWEQCALATILRGSDFSAIIVTDAWSVVARYLGTGTLQSTIAVIRDLLKRAGAVSPLRERLGSLLGRLAARLPDSEMNKLRNDLLAPLRYAGYTNATQIEDALRIFACLSLSTFSLSGHQSTIDVIDRKVGQIMDTLSAAILESGQSKKNADLIAALASKYVIDVVSAVKLTKALQVLPVECLTNVLRDTSNRTTLPSNALRTLEIAPQLLKECAACACEQPTRIAEINHAVHALLSLLTVAPVTSPDSACETLAFCARWMSTDPSGAGKYYAVRFAGNCGSTVFEADNRIKAYNLLTRIFTVALGCTSALTRQEACTQLVKFVSLTLHGDLVEKLVPAGAQDEVTRFISKTQMPLDSLTKPEDVAAGSLGELYLFKDTLDTVALCGAYAGRLDTIGNLPGSSLSNEDVAHTATVTSGRGSADRTATPVSAEACLNAARIVREYLRILRRRPDTAETAQIVKELLALRRDLDRLDVDG</sequence>
<dbReference type="Proteomes" id="UP000271241">
    <property type="component" value="Unassembled WGS sequence"/>
</dbReference>
<feature type="region of interest" description="Disordered" evidence="1">
    <location>
        <begin position="201"/>
        <end position="220"/>
    </location>
</feature>
<protein>
    <submittedName>
        <fullName evidence="2">Uncharacterized protein</fullName>
    </submittedName>
</protein>
<dbReference type="OrthoDB" id="10267361at2759"/>
<name>A0A4P9XW45_9FUNG</name>
<dbReference type="Pfam" id="PF14868">
    <property type="entry name" value="DUF4487"/>
    <property type="match status" value="1"/>
</dbReference>
<proteinExistence type="predicted"/>
<dbReference type="InterPro" id="IPR027902">
    <property type="entry name" value="DUF4487"/>
</dbReference>
<accession>A0A4P9XW45</accession>
<evidence type="ECO:0000256" key="1">
    <source>
        <dbReference type="SAM" id="MobiDB-lite"/>
    </source>
</evidence>
<evidence type="ECO:0000313" key="2">
    <source>
        <dbReference type="EMBL" id="RKP10526.1"/>
    </source>
</evidence>
<feature type="compositionally biased region" description="Polar residues" evidence="1">
    <location>
        <begin position="205"/>
        <end position="220"/>
    </location>
</feature>
<dbReference type="PANTHER" id="PTHR16071:SF2">
    <property type="entry name" value="FIGNL1-INTERACTING REGULATOR OF RECOMBINATION AND MITOSIS"/>
    <property type="match status" value="1"/>
</dbReference>
<dbReference type="PANTHER" id="PTHR16071">
    <property type="entry name" value="CHROMOSOME 1 OPEN READING FRAME 112"/>
    <property type="match status" value="1"/>
</dbReference>
<keyword evidence="3" id="KW-1185">Reference proteome</keyword>
<reference evidence="3" key="1">
    <citation type="journal article" date="2018" name="Nat. Microbiol.">
        <title>Leveraging single-cell genomics to expand the fungal tree of life.</title>
        <authorList>
            <person name="Ahrendt S.R."/>
            <person name="Quandt C.A."/>
            <person name="Ciobanu D."/>
            <person name="Clum A."/>
            <person name="Salamov A."/>
            <person name="Andreopoulos B."/>
            <person name="Cheng J.F."/>
            <person name="Woyke T."/>
            <person name="Pelin A."/>
            <person name="Henrissat B."/>
            <person name="Reynolds N.K."/>
            <person name="Benny G.L."/>
            <person name="Smith M.E."/>
            <person name="James T.Y."/>
            <person name="Grigoriev I.V."/>
        </authorList>
    </citation>
    <scope>NUCLEOTIDE SEQUENCE [LARGE SCALE GENOMIC DNA]</scope>
    <source>
        <strain evidence="3">RSA 1356</strain>
    </source>
</reference>
<gene>
    <name evidence="2" type="ORF">THASP1DRAFT_27710</name>
</gene>